<reference evidence="1" key="1">
    <citation type="journal article" date="2015" name="Nature">
        <title>Complex archaea that bridge the gap between prokaryotes and eukaryotes.</title>
        <authorList>
            <person name="Spang A."/>
            <person name="Saw J.H."/>
            <person name="Jorgensen S.L."/>
            <person name="Zaremba-Niedzwiedzka K."/>
            <person name="Martijn J."/>
            <person name="Lind A.E."/>
            <person name="van Eijk R."/>
            <person name="Schleper C."/>
            <person name="Guy L."/>
            <person name="Ettema T.J."/>
        </authorList>
    </citation>
    <scope>NUCLEOTIDE SEQUENCE</scope>
</reference>
<comment type="caution">
    <text evidence="1">The sequence shown here is derived from an EMBL/GenBank/DDBJ whole genome shotgun (WGS) entry which is preliminary data.</text>
</comment>
<accession>A0A0F8WIP9</accession>
<sequence length="120" mass="13596">MSEIEAADWTDGEYPTEAALERIEHWEGDLRELMAFVHSIWWAADWGWNQEGDDYYVSTGGWSGNEDIIGALRSNFLFWSLHHRSTRAGGHFMFCFHSLAAHDLCGQCKGTGLDALKKAT</sequence>
<protein>
    <submittedName>
        <fullName evidence="1">Uncharacterized protein</fullName>
    </submittedName>
</protein>
<dbReference type="EMBL" id="LAZR01064834">
    <property type="protein sequence ID" value="KKK56747.1"/>
    <property type="molecule type" value="Genomic_DNA"/>
</dbReference>
<proteinExistence type="predicted"/>
<evidence type="ECO:0000313" key="1">
    <source>
        <dbReference type="EMBL" id="KKK56747.1"/>
    </source>
</evidence>
<name>A0A0F8WIP9_9ZZZZ</name>
<dbReference type="AlphaFoldDB" id="A0A0F8WIP9"/>
<organism evidence="1">
    <name type="scientific">marine sediment metagenome</name>
    <dbReference type="NCBI Taxonomy" id="412755"/>
    <lineage>
        <taxon>unclassified sequences</taxon>
        <taxon>metagenomes</taxon>
        <taxon>ecological metagenomes</taxon>
    </lineage>
</organism>
<gene>
    <name evidence="1" type="ORF">LCGC14_3061440</name>
</gene>